<proteinExistence type="predicted"/>
<name>A0A9D3A001_9ACTN</name>
<evidence type="ECO:0000259" key="5">
    <source>
        <dbReference type="Pfam" id="PF01568"/>
    </source>
</evidence>
<evidence type="ECO:0000313" key="7">
    <source>
        <dbReference type="Proteomes" id="UP000786989"/>
    </source>
</evidence>
<comment type="caution">
    <text evidence="6">The sequence shown here is derived from an EMBL/GenBank/DDBJ whole genome shotgun (WGS) entry which is preliminary data.</text>
</comment>
<organism evidence="6 7">
    <name type="scientific">Slackia equolifaciens</name>
    <dbReference type="NCBI Taxonomy" id="498718"/>
    <lineage>
        <taxon>Bacteria</taxon>
        <taxon>Bacillati</taxon>
        <taxon>Actinomycetota</taxon>
        <taxon>Coriobacteriia</taxon>
        <taxon>Eggerthellales</taxon>
        <taxon>Eggerthellaceae</taxon>
        <taxon>Slackia</taxon>
    </lineage>
</organism>
<dbReference type="Proteomes" id="UP000786989">
    <property type="component" value="Unassembled WGS sequence"/>
</dbReference>
<evidence type="ECO:0000256" key="2">
    <source>
        <dbReference type="ARBA" id="ARBA00022505"/>
    </source>
</evidence>
<dbReference type="Gene3D" id="2.40.40.20">
    <property type="match status" value="1"/>
</dbReference>
<dbReference type="InterPro" id="IPR050612">
    <property type="entry name" value="Prok_Mopterin_Oxidored"/>
</dbReference>
<evidence type="ECO:0000313" key="6">
    <source>
        <dbReference type="EMBL" id="HJF64859.1"/>
    </source>
</evidence>
<evidence type="ECO:0000256" key="1">
    <source>
        <dbReference type="ARBA" id="ARBA00001942"/>
    </source>
</evidence>
<dbReference type="SUPFAM" id="SSF50692">
    <property type="entry name" value="ADC-like"/>
    <property type="match status" value="1"/>
</dbReference>
<sequence length="426" mass="47232">QFDVLEDPESWLNLEPSECWRSIKAGEYGRDCWPTGKRKLDIHAAYFGGHMSTLNQIPDTMTGIEVVRGFDFVWGCNPFFDSTRQYCDVLLPCCTFWEKPNKAFGGDSSSMLWFDKIMDPLYEAQPESWIAEQLATRLELDPKTVNTMTDAERTYATVRDATYTDGTTFQSEPLLTITQEELDQYFPEAGGQPQEGKFTFQEFREKGIIKAELSEDTVVPEPYAAFIADPEGSPLATASGKFEIYCQTLAYMINSVGYSTIQPIGMYQVGDPEQGATARTDEYPLLLWTPHSLRRAHSVNDNVVSLREAFPQECFISTVDAEARGIKNGDPVLMTSPHGKVLRPAKVSPTLVPGAVAIQDGAWFEIDEETGIDIGGCPNVLQAPKSSGGGCQAWTGTICQVEKYDGPLELVPDKDRPIVVPVGIEE</sequence>
<dbReference type="Gene3D" id="3.40.50.740">
    <property type="match status" value="1"/>
</dbReference>
<dbReference type="InterPro" id="IPR006657">
    <property type="entry name" value="MoPterin_dinucl-bd_dom"/>
</dbReference>
<dbReference type="GO" id="GO:0009061">
    <property type="term" value="P:anaerobic respiration"/>
    <property type="evidence" value="ECO:0007669"/>
    <property type="project" value="TreeGrafter"/>
</dbReference>
<evidence type="ECO:0000256" key="3">
    <source>
        <dbReference type="ARBA" id="ARBA00022723"/>
    </source>
</evidence>
<keyword evidence="2" id="KW-0500">Molybdenum</keyword>
<dbReference type="GO" id="GO:0043546">
    <property type="term" value="F:molybdopterin cofactor binding"/>
    <property type="evidence" value="ECO:0007669"/>
    <property type="project" value="InterPro"/>
</dbReference>
<dbReference type="PANTHER" id="PTHR43742:SF3">
    <property type="entry name" value="DIMETHYL SULFOXIDE REDUCTASE DMSA"/>
    <property type="match status" value="1"/>
</dbReference>
<feature type="non-terminal residue" evidence="6">
    <location>
        <position position="1"/>
    </location>
</feature>
<dbReference type="GO" id="GO:0016491">
    <property type="term" value="F:oxidoreductase activity"/>
    <property type="evidence" value="ECO:0007669"/>
    <property type="project" value="UniProtKB-KW"/>
</dbReference>
<keyword evidence="3" id="KW-0479">Metal-binding</keyword>
<dbReference type="AlphaFoldDB" id="A0A9D3A001"/>
<evidence type="ECO:0000256" key="4">
    <source>
        <dbReference type="ARBA" id="ARBA00023002"/>
    </source>
</evidence>
<dbReference type="EMBL" id="DYWI01000032">
    <property type="protein sequence ID" value="HJF64859.1"/>
    <property type="molecule type" value="Genomic_DNA"/>
</dbReference>
<dbReference type="SUPFAM" id="SSF53706">
    <property type="entry name" value="Formate dehydrogenase/DMSO reductase, domains 1-3"/>
    <property type="match status" value="1"/>
</dbReference>
<dbReference type="GO" id="GO:0030288">
    <property type="term" value="C:outer membrane-bounded periplasmic space"/>
    <property type="evidence" value="ECO:0007669"/>
    <property type="project" value="TreeGrafter"/>
</dbReference>
<comment type="cofactor">
    <cofactor evidence="1">
        <name>Mo-bis(molybdopterin guanine dinucleotide)</name>
        <dbReference type="ChEBI" id="CHEBI:60539"/>
    </cofactor>
</comment>
<dbReference type="Gene3D" id="3.40.228.10">
    <property type="entry name" value="Dimethylsulfoxide Reductase, domain 2"/>
    <property type="match status" value="1"/>
</dbReference>
<dbReference type="InterPro" id="IPR009010">
    <property type="entry name" value="Asp_de-COase-like_dom_sf"/>
</dbReference>
<dbReference type="PANTHER" id="PTHR43742">
    <property type="entry name" value="TRIMETHYLAMINE-N-OXIDE REDUCTASE"/>
    <property type="match status" value="1"/>
</dbReference>
<accession>A0A9D3A001</accession>
<dbReference type="PROSITE" id="PS00932">
    <property type="entry name" value="MOLYBDOPTERIN_PROK_3"/>
    <property type="match status" value="1"/>
</dbReference>
<keyword evidence="4" id="KW-0560">Oxidoreductase</keyword>
<reference evidence="6" key="2">
    <citation type="submission" date="2021-09" db="EMBL/GenBank/DDBJ databases">
        <authorList>
            <person name="Gilroy R."/>
        </authorList>
    </citation>
    <scope>NUCLEOTIDE SEQUENCE</scope>
    <source>
        <strain evidence="6">ChiGjej6B6-11269</strain>
    </source>
</reference>
<dbReference type="GO" id="GO:0009055">
    <property type="term" value="F:electron transfer activity"/>
    <property type="evidence" value="ECO:0007669"/>
    <property type="project" value="TreeGrafter"/>
</dbReference>
<protein>
    <submittedName>
        <fullName evidence="6">Molybdopterin-dependent oxidoreductase</fullName>
    </submittedName>
</protein>
<dbReference type="Pfam" id="PF01568">
    <property type="entry name" value="Molydop_binding"/>
    <property type="match status" value="1"/>
</dbReference>
<feature type="domain" description="Molybdopterin dinucleotide-binding" evidence="5">
    <location>
        <begin position="285"/>
        <end position="385"/>
    </location>
</feature>
<gene>
    <name evidence="6" type="ORF">K8U77_01910</name>
</gene>
<reference evidence="6" key="1">
    <citation type="journal article" date="2021" name="PeerJ">
        <title>Extensive microbial diversity within the chicken gut microbiome revealed by metagenomics and culture.</title>
        <authorList>
            <person name="Gilroy R."/>
            <person name="Ravi A."/>
            <person name="Getino M."/>
            <person name="Pursley I."/>
            <person name="Horton D.L."/>
            <person name="Alikhan N.F."/>
            <person name="Baker D."/>
            <person name="Gharbi K."/>
            <person name="Hall N."/>
            <person name="Watson M."/>
            <person name="Adriaenssens E.M."/>
            <person name="Foster-Nyarko E."/>
            <person name="Jarju S."/>
            <person name="Secka A."/>
            <person name="Antonio M."/>
            <person name="Oren A."/>
            <person name="Chaudhuri R.R."/>
            <person name="La Ragione R."/>
            <person name="Hildebrand F."/>
            <person name="Pallen M.J."/>
        </authorList>
    </citation>
    <scope>NUCLEOTIDE SEQUENCE</scope>
    <source>
        <strain evidence="6">ChiGjej6B6-11269</strain>
    </source>
</reference>
<dbReference type="GO" id="GO:0030151">
    <property type="term" value="F:molybdenum ion binding"/>
    <property type="evidence" value="ECO:0007669"/>
    <property type="project" value="TreeGrafter"/>
</dbReference>
<dbReference type="InterPro" id="IPR006655">
    <property type="entry name" value="Mopterin_OxRdtase_prok_CS"/>
</dbReference>